<dbReference type="Proteomes" id="UP001500359">
    <property type="component" value="Unassembled WGS sequence"/>
</dbReference>
<evidence type="ECO:0000313" key="3">
    <source>
        <dbReference type="Proteomes" id="UP001500359"/>
    </source>
</evidence>
<evidence type="ECO:0008006" key="4">
    <source>
        <dbReference type="Google" id="ProtNLM"/>
    </source>
</evidence>
<comment type="caution">
    <text evidence="2">The sequence shown here is derived from an EMBL/GenBank/DDBJ whole genome shotgun (WGS) entry which is preliminary data.</text>
</comment>
<name>A0ABP3X049_9ALTE</name>
<gene>
    <name evidence="2" type="ORF">GCM10009114_22790</name>
</gene>
<dbReference type="Pfam" id="PF19795">
    <property type="entry name" value="DUF6279"/>
    <property type="match status" value="1"/>
</dbReference>
<proteinExistence type="predicted"/>
<accession>A0ABP3X049</accession>
<dbReference type="EMBL" id="BAAAFD010000006">
    <property type="protein sequence ID" value="GAA0857350.1"/>
    <property type="molecule type" value="Genomic_DNA"/>
</dbReference>
<reference evidence="3" key="1">
    <citation type="journal article" date="2019" name="Int. J. Syst. Evol. Microbiol.">
        <title>The Global Catalogue of Microorganisms (GCM) 10K type strain sequencing project: providing services to taxonomists for standard genome sequencing and annotation.</title>
        <authorList>
            <consortium name="The Broad Institute Genomics Platform"/>
            <consortium name="The Broad Institute Genome Sequencing Center for Infectious Disease"/>
            <person name="Wu L."/>
            <person name="Ma J."/>
        </authorList>
    </citation>
    <scope>NUCLEOTIDE SEQUENCE [LARGE SCALE GENOMIC DNA]</scope>
    <source>
        <strain evidence="3">JCM 15896</strain>
    </source>
</reference>
<evidence type="ECO:0000313" key="2">
    <source>
        <dbReference type="EMBL" id="GAA0857350.1"/>
    </source>
</evidence>
<dbReference type="InterPro" id="IPR016875">
    <property type="entry name" value="UCP028200"/>
</dbReference>
<feature type="region of interest" description="Disordered" evidence="1">
    <location>
        <begin position="139"/>
        <end position="160"/>
    </location>
</feature>
<protein>
    <recommendedName>
        <fullName evidence="4">Lipoprotein</fullName>
    </recommendedName>
</protein>
<sequence length="282" mass="33631">MQKRIIILLLSTLLFFVSGCSSKFAYNNIDWMLYWYVDDFIELDKQQKSFLDSKVDKWHAWHRSNELVEYRQHLVDIKALLQEGSMTSEQWTQHLLRGSEHWHRFRDQIMPELSVLAIQLTDQQIIALFEELEKNNKERIEQRNEDSLEERIQDNKEDTQKQIKSWTGKLTSQQVAIINDHVDQFRSTFEEWIVYRRNMQSATKSLMLARHQLDDFPQQLTELMAKPDKYRSSDYLLANEHNQAVFANMLAELTASLTTKQKKKVFKEIDDLIDDIDDLIED</sequence>
<keyword evidence="3" id="KW-1185">Reference proteome</keyword>
<organism evidence="2 3">
    <name type="scientific">Aliiglaciecola litoralis</name>
    <dbReference type="NCBI Taxonomy" id="582857"/>
    <lineage>
        <taxon>Bacteria</taxon>
        <taxon>Pseudomonadati</taxon>
        <taxon>Pseudomonadota</taxon>
        <taxon>Gammaproteobacteria</taxon>
        <taxon>Alteromonadales</taxon>
        <taxon>Alteromonadaceae</taxon>
        <taxon>Aliiglaciecola</taxon>
    </lineage>
</organism>
<evidence type="ECO:0000256" key="1">
    <source>
        <dbReference type="SAM" id="MobiDB-lite"/>
    </source>
</evidence>
<dbReference type="RefSeq" id="WP_343860044.1">
    <property type="nucleotide sequence ID" value="NZ_BAAAFD010000006.1"/>
</dbReference>
<dbReference type="PROSITE" id="PS51257">
    <property type="entry name" value="PROKAR_LIPOPROTEIN"/>
    <property type="match status" value="1"/>
</dbReference>
<dbReference type="PIRSF" id="PIRSF028200">
    <property type="entry name" value="UCP028200"/>
    <property type="match status" value="1"/>
</dbReference>